<dbReference type="AlphaFoldDB" id="A0A8C7HGB9"/>
<sequence>MDDVSLHQEDSGNDATANQIEDNNNNQTEREAPVQECDPPKREHLAEDTVEGHRVKSGANRAKTPEQATGASIENIEESQPVTDANEVNGEEACKGEEGLCHGADTGETEDPKLVKGEGESEMEEHKNGKGQEVVKNGEIEKKKEELKEDKEKGRENNAKKEGKGGEIEKRKGDEEKRKDRKIKAGKGEAGKGEAGKGVAGKGVAGKGVAGKGEAGKGEAGKGVAGKGEAGKGEAGKGEAGKGVAGKGVAGKGEAGKGEAGKGVAGKGEAGKGEAGKGEAGKGEAGKGEAGKGEAGKGDGEAVKEEGGEAEAEEGKAPENKSKPVKEKEGAGGGKVKEKSKEVEKQGKTKRKSVLNPTASTPSSAAPSVIRPRISARSARMSRKNDIIAKFQQNAPETPVVRNFKLQRSSMAVASGTSIKQKVLSWCANKTRNYEGVSIENFSSSWCDGLAFCALIHRFFPDAFDFSALNASEKEKNFTLAFNTAETMADCYPLLEVGDMLLMGNRPDPMCVFTYVQALCHHLSKIEKEKKDKEEKEKKDTAEEKKSEKMTDREVETTTEKKEEESVGGENKGKDGKEKESEESSAVEGEKEKEEREVVVLVEGQA</sequence>
<evidence type="ECO:0000259" key="5">
    <source>
        <dbReference type="PROSITE" id="PS50021"/>
    </source>
</evidence>
<evidence type="ECO:0000313" key="7">
    <source>
        <dbReference type="Proteomes" id="UP000694557"/>
    </source>
</evidence>
<reference evidence="6" key="2">
    <citation type="submission" date="2025-09" db="UniProtKB">
        <authorList>
            <consortium name="Ensembl"/>
        </authorList>
    </citation>
    <scope>IDENTIFICATION</scope>
</reference>
<dbReference type="Pfam" id="PF00307">
    <property type="entry name" value="CH"/>
    <property type="match status" value="1"/>
</dbReference>
<proteinExistence type="inferred from homology"/>
<dbReference type="FunFam" id="1.10.418.10:FF:000009">
    <property type="entry name" value="smoothelin isoform X2"/>
    <property type="match status" value="1"/>
</dbReference>
<evidence type="ECO:0000256" key="1">
    <source>
        <dbReference type="ARBA" id="ARBA00022553"/>
    </source>
</evidence>
<feature type="compositionally biased region" description="Basic and acidic residues" evidence="4">
    <location>
        <begin position="110"/>
        <end position="130"/>
    </location>
</feature>
<feature type="compositionally biased region" description="Polar residues" evidence="4">
    <location>
        <begin position="66"/>
        <end position="83"/>
    </location>
</feature>
<dbReference type="SMART" id="SM00033">
    <property type="entry name" value="CH"/>
    <property type="match status" value="1"/>
</dbReference>
<feature type="compositionally biased region" description="Low complexity" evidence="4">
    <location>
        <begin position="357"/>
        <end position="368"/>
    </location>
</feature>
<feature type="compositionally biased region" description="Polar residues" evidence="4">
    <location>
        <begin position="13"/>
        <end position="27"/>
    </location>
</feature>
<evidence type="ECO:0000256" key="3">
    <source>
        <dbReference type="ARBA" id="ARBA00061655"/>
    </source>
</evidence>
<feature type="compositionally biased region" description="Basic and acidic residues" evidence="4">
    <location>
        <begin position="269"/>
        <end position="347"/>
    </location>
</feature>
<feature type="compositionally biased region" description="Gly residues" evidence="4">
    <location>
        <begin position="241"/>
        <end position="253"/>
    </location>
</feature>
<dbReference type="Proteomes" id="UP000694557">
    <property type="component" value="Unassembled WGS sequence"/>
</dbReference>
<dbReference type="InterPro" id="IPR036872">
    <property type="entry name" value="CH_dom_sf"/>
</dbReference>
<dbReference type="PANTHER" id="PTHR23167">
    <property type="entry name" value="CALPONIN HOMOLOGY DOMAIN-CONTAINING PROTEIN DDB_G0272472-RELATED"/>
    <property type="match status" value="1"/>
</dbReference>
<reference evidence="6" key="1">
    <citation type="submission" date="2025-08" db="UniProtKB">
        <authorList>
            <consortium name="Ensembl"/>
        </authorList>
    </citation>
    <scope>IDENTIFICATION</scope>
</reference>
<dbReference type="PANTHER" id="PTHR23167:SF85">
    <property type="entry name" value="SMOOTHELIN-LIKE 1 ISOFORM X1"/>
    <property type="match status" value="1"/>
</dbReference>
<dbReference type="Gene3D" id="1.10.418.10">
    <property type="entry name" value="Calponin-like domain"/>
    <property type="match status" value="1"/>
</dbReference>
<keyword evidence="2" id="KW-0175">Coiled coil</keyword>
<feature type="compositionally biased region" description="Basic and acidic residues" evidence="4">
    <location>
        <begin position="229"/>
        <end position="240"/>
    </location>
</feature>
<organism evidence="6 7">
    <name type="scientific">Oncorhynchus kisutch</name>
    <name type="common">Coho salmon</name>
    <name type="synonym">Salmo kisutch</name>
    <dbReference type="NCBI Taxonomy" id="8019"/>
    <lineage>
        <taxon>Eukaryota</taxon>
        <taxon>Metazoa</taxon>
        <taxon>Chordata</taxon>
        <taxon>Craniata</taxon>
        <taxon>Vertebrata</taxon>
        <taxon>Euteleostomi</taxon>
        <taxon>Actinopterygii</taxon>
        <taxon>Neopterygii</taxon>
        <taxon>Teleostei</taxon>
        <taxon>Protacanthopterygii</taxon>
        <taxon>Salmoniformes</taxon>
        <taxon>Salmonidae</taxon>
        <taxon>Salmoninae</taxon>
        <taxon>Oncorhynchus</taxon>
    </lineage>
</organism>
<evidence type="ECO:0000256" key="2">
    <source>
        <dbReference type="ARBA" id="ARBA00023054"/>
    </source>
</evidence>
<dbReference type="SUPFAM" id="SSF47576">
    <property type="entry name" value="Calponin-homology domain, CH-domain"/>
    <property type="match status" value="1"/>
</dbReference>
<keyword evidence="1" id="KW-0597">Phosphoprotein</keyword>
<dbReference type="InterPro" id="IPR050540">
    <property type="entry name" value="F-actin_Monoox_Mical"/>
</dbReference>
<feature type="region of interest" description="Disordered" evidence="4">
    <location>
        <begin position="1"/>
        <end position="372"/>
    </location>
</feature>
<accession>A0A8C7HGB9</accession>
<comment type="similarity">
    <text evidence="3">Belongs to the smoothelin family.</text>
</comment>
<name>A0A8C7HGB9_ONCKI</name>
<feature type="domain" description="Calponin-homology (CH)" evidence="5">
    <location>
        <begin position="417"/>
        <end position="524"/>
    </location>
</feature>
<evidence type="ECO:0000313" key="6">
    <source>
        <dbReference type="Ensembl" id="ENSOKIP00005058058.1"/>
    </source>
</evidence>
<feature type="compositionally biased region" description="Basic and acidic residues" evidence="4">
    <location>
        <begin position="136"/>
        <end position="178"/>
    </location>
</feature>
<dbReference type="CDD" id="cd21200">
    <property type="entry name" value="CH_SMTN-like"/>
    <property type="match status" value="1"/>
</dbReference>
<dbReference type="PROSITE" id="PS50021">
    <property type="entry name" value="CH"/>
    <property type="match status" value="1"/>
</dbReference>
<feature type="compositionally biased region" description="Basic and acidic residues" evidence="4">
    <location>
        <begin position="28"/>
        <end position="54"/>
    </location>
</feature>
<feature type="compositionally biased region" description="Basic and acidic residues" evidence="4">
    <location>
        <begin position="1"/>
        <end position="10"/>
    </location>
</feature>
<keyword evidence="7" id="KW-1185">Reference proteome</keyword>
<dbReference type="Ensembl" id="ENSOKIT00005061722.1">
    <property type="protein sequence ID" value="ENSOKIP00005058058.1"/>
    <property type="gene ID" value="ENSOKIG00005024902.1"/>
</dbReference>
<gene>
    <name evidence="6" type="primary">LOC109880681</name>
</gene>
<feature type="compositionally biased region" description="Gly residues" evidence="4">
    <location>
        <begin position="196"/>
        <end position="213"/>
    </location>
</feature>
<dbReference type="InterPro" id="IPR001715">
    <property type="entry name" value="CH_dom"/>
</dbReference>
<feature type="compositionally biased region" description="Basic and acidic residues" evidence="4">
    <location>
        <begin position="530"/>
        <end position="598"/>
    </location>
</feature>
<feature type="compositionally biased region" description="Basic and acidic residues" evidence="4">
    <location>
        <begin position="186"/>
        <end position="195"/>
    </location>
</feature>
<protein>
    <submittedName>
        <fullName evidence="6">Smoothelin-like 1</fullName>
    </submittedName>
</protein>
<dbReference type="GeneTree" id="ENSGT00940000154495"/>
<feature type="region of interest" description="Disordered" evidence="4">
    <location>
        <begin position="530"/>
        <end position="606"/>
    </location>
</feature>
<evidence type="ECO:0000256" key="4">
    <source>
        <dbReference type="SAM" id="MobiDB-lite"/>
    </source>
</evidence>